<proteinExistence type="predicted"/>
<evidence type="ECO:0000256" key="2">
    <source>
        <dbReference type="SAM" id="SignalP"/>
    </source>
</evidence>
<keyword evidence="2" id="KW-0732">Signal</keyword>
<dbReference type="VEuPathDB" id="VectorBase:CSON007487"/>
<feature type="region of interest" description="Disordered" evidence="1">
    <location>
        <begin position="92"/>
        <end position="112"/>
    </location>
</feature>
<organism evidence="3">
    <name type="scientific">Culicoides sonorensis</name>
    <name type="common">Biting midge</name>
    <dbReference type="NCBI Taxonomy" id="179676"/>
    <lineage>
        <taxon>Eukaryota</taxon>
        <taxon>Metazoa</taxon>
        <taxon>Ecdysozoa</taxon>
        <taxon>Arthropoda</taxon>
        <taxon>Hexapoda</taxon>
        <taxon>Insecta</taxon>
        <taxon>Pterygota</taxon>
        <taxon>Neoptera</taxon>
        <taxon>Endopterygota</taxon>
        <taxon>Diptera</taxon>
        <taxon>Nematocera</taxon>
        <taxon>Chironomoidea</taxon>
        <taxon>Ceratopogonidae</taxon>
        <taxon>Ceratopogoninae</taxon>
        <taxon>Culicoides</taxon>
        <taxon>Monoculicoides</taxon>
    </lineage>
</organism>
<gene>
    <name evidence="3" type="primary">CSON007487</name>
</gene>
<feature type="compositionally biased region" description="Low complexity" evidence="1">
    <location>
        <begin position="92"/>
        <end position="105"/>
    </location>
</feature>
<dbReference type="EMBL" id="UFQS01000283">
    <property type="protein sequence ID" value="SSX02400.1"/>
    <property type="molecule type" value="Genomic_DNA"/>
</dbReference>
<accession>A0A336KMX4</accession>
<evidence type="ECO:0000256" key="1">
    <source>
        <dbReference type="SAM" id="MobiDB-lite"/>
    </source>
</evidence>
<sequence length="510" mass="56521">MKYQNLLLSVFLLTLTFTSRVQSEDDSNPFLDMASSFLQDTLANQNGGAGGIGGIAQVIGSLMQGDGSSGKGGDNGAAQLLSGLGSMLASATAGNNNNNGRKNNNNGGGGGFDPSMIMNLVGMFANMNQGGNSRSKRSSDSGNPTMDAIFNIAGTFMQNMQNNGNDNDSDDDDEIPSHRTKSKQENGAGDALMSMMPLVMNMLSSFSGPEMEKTEHRHQDHAQVLPPFLEQIHIMWDQFQQSELAQALFVKLGLNNVFKGFVGRDGKMNYEQLFESLENQSFRRRWIKQALTYMADWANYLSNPEVYQRYIATGQIMANSFLKAHGYPDSAQLDISRPSETISKVIDHTARKQLNVKISSISYVKPAVNYIRELLKLGKARELLQKFNATEISDKLTDTLNLEVIEPVLKVHRAYRFAVEQPECDRYVLCEINSHDPKEELGLGGFKQGVTKFGSMAAAWFISSETHTPFWTLFATINDPYKCQKKYPIDCVAFHDGEARVTTEYIHNEL</sequence>
<feature type="chain" id="PRO_5033778072" evidence="2">
    <location>
        <begin position="24"/>
        <end position="510"/>
    </location>
</feature>
<reference evidence="3" key="1">
    <citation type="submission" date="2018-04" db="EMBL/GenBank/DDBJ databases">
        <authorList>
            <person name="Go L.Y."/>
            <person name="Mitchell J.A."/>
        </authorList>
    </citation>
    <scope>NUCLEOTIDE SEQUENCE</scope>
    <source>
        <tissue evidence="3">Whole organism</tissue>
    </source>
</reference>
<evidence type="ECO:0000313" key="4">
    <source>
        <dbReference type="EMBL" id="SSX22775.1"/>
    </source>
</evidence>
<dbReference type="AlphaFoldDB" id="A0A336KMX4"/>
<evidence type="ECO:0000313" key="3">
    <source>
        <dbReference type="EMBL" id="SSX02400.1"/>
    </source>
</evidence>
<feature type="signal peptide" evidence="2">
    <location>
        <begin position="1"/>
        <end position="23"/>
    </location>
</feature>
<name>A0A336KMX4_CULSO</name>
<feature type="region of interest" description="Disordered" evidence="1">
    <location>
        <begin position="127"/>
        <end position="189"/>
    </location>
</feature>
<dbReference type="OMA" id="HKSHAWV"/>
<reference evidence="4" key="2">
    <citation type="submission" date="2018-07" db="EMBL/GenBank/DDBJ databases">
        <authorList>
            <person name="Quirk P.G."/>
            <person name="Krulwich T.A."/>
        </authorList>
    </citation>
    <scope>NUCLEOTIDE SEQUENCE</scope>
</reference>
<dbReference type="EMBL" id="UFQT01000283">
    <property type="protein sequence ID" value="SSX22775.1"/>
    <property type="molecule type" value="Genomic_DNA"/>
</dbReference>
<protein>
    <submittedName>
        <fullName evidence="3">CSON007487 protein</fullName>
    </submittedName>
</protein>